<comment type="caution">
    <text evidence="2">The sequence shown here is derived from an EMBL/GenBank/DDBJ whole genome shotgun (WGS) entry which is preliminary data.</text>
</comment>
<feature type="region of interest" description="Disordered" evidence="1">
    <location>
        <begin position="1"/>
        <end position="35"/>
    </location>
</feature>
<accession>A0A3N1GCA0</accession>
<dbReference type="EMBL" id="RJKL01000001">
    <property type="protein sequence ID" value="ROP27758.1"/>
    <property type="molecule type" value="Genomic_DNA"/>
</dbReference>
<gene>
    <name evidence="2" type="ORF">EDD30_0453</name>
</gene>
<proteinExistence type="predicted"/>
<reference evidence="2 3" key="1">
    <citation type="submission" date="2018-11" db="EMBL/GenBank/DDBJ databases">
        <title>Sequencing the genomes of 1000 actinobacteria strains.</title>
        <authorList>
            <person name="Klenk H.-P."/>
        </authorList>
    </citation>
    <scope>NUCLEOTIDE SEQUENCE [LARGE SCALE GENOMIC DNA]</scope>
    <source>
        <strain evidence="2 3">DSM 43634</strain>
    </source>
</reference>
<sequence>MRDIAAAPEWLESSAAGAERFPPSRPPAPDDRHAG</sequence>
<dbReference type="Proteomes" id="UP000271683">
    <property type="component" value="Unassembled WGS sequence"/>
</dbReference>
<evidence type="ECO:0000313" key="2">
    <source>
        <dbReference type="EMBL" id="ROP27758.1"/>
    </source>
</evidence>
<evidence type="ECO:0000256" key="1">
    <source>
        <dbReference type="SAM" id="MobiDB-lite"/>
    </source>
</evidence>
<evidence type="ECO:0000313" key="3">
    <source>
        <dbReference type="Proteomes" id="UP000271683"/>
    </source>
</evidence>
<dbReference type="AlphaFoldDB" id="A0A3N1GCA0"/>
<protein>
    <submittedName>
        <fullName evidence="2">Uncharacterized protein</fullName>
    </submittedName>
</protein>
<name>A0A3N1GCA0_9ACTN</name>
<organism evidence="2 3">
    <name type="scientific">Couchioplanes caeruleus</name>
    <dbReference type="NCBI Taxonomy" id="56438"/>
    <lineage>
        <taxon>Bacteria</taxon>
        <taxon>Bacillati</taxon>
        <taxon>Actinomycetota</taxon>
        <taxon>Actinomycetes</taxon>
        <taxon>Micromonosporales</taxon>
        <taxon>Micromonosporaceae</taxon>
        <taxon>Couchioplanes</taxon>
    </lineage>
</organism>